<keyword evidence="8" id="KW-0482">Metalloprotease</keyword>
<evidence type="ECO:0000256" key="7">
    <source>
        <dbReference type="ARBA" id="ARBA00022833"/>
    </source>
</evidence>
<keyword evidence="10" id="KW-0472">Membrane</keyword>
<dbReference type="PROSITE" id="PS51885">
    <property type="entry name" value="NEPRILYSIN"/>
    <property type="match status" value="1"/>
</dbReference>
<dbReference type="Gene3D" id="3.40.390.10">
    <property type="entry name" value="Collagenase (Catalytic Domain)"/>
    <property type="match status" value="1"/>
</dbReference>
<evidence type="ECO:0000256" key="10">
    <source>
        <dbReference type="SAM" id="Phobius"/>
    </source>
</evidence>
<feature type="domain" description="Peptidase M13 C-terminal" evidence="11">
    <location>
        <begin position="601"/>
        <end position="805"/>
    </location>
</feature>
<evidence type="ECO:0000256" key="3">
    <source>
        <dbReference type="ARBA" id="ARBA00007357"/>
    </source>
</evidence>
<dbReference type="OrthoDB" id="6475849at2759"/>
<dbReference type="Proteomes" id="UP000053105">
    <property type="component" value="Unassembled WGS sequence"/>
</dbReference>
<feature type="domain" description="Peptidase M13 N-terminal" evidence="12">
    <location>
        <begin position="93"/>
        <end position="540"/>
    </location>
</feature>
<dbReference type="STRING" id="166423.A0A0M9A1F9"/>
<dbReference type="AlphaFoldDB" id="A0A0M9A1F9"/>
<name>A0A0M9A1F9_9HYME</name>
<dbReference type="GO" id="GO:0046872">
    <property type="term" value="F:metal ion binding"/>
    <property type="evidence" value="ECO:0007669"/>
    <property type="project" value="UniProtKB-KW"/>
</dbReference>
<dbReference type="GO" id="GO:0004222">
    <property type="term" value="F:metalloendopeptidase activity"/>
    <property type="evidence" value="ECO:0007669"/>
    <property type="project" value="InterPro"/>
</dbReference>
<dbReference type="PANTHER" id="PTHR11733:SF133">
    <property type="entry name" value="PHOSPHATE-REGULATING NEUTRAL ENDOPEPTIDASE PHEX"/>
    <property type="match status" value="1"/>
</dbReference>
<feature type="region of interest" description="Disordered" evidence="9">
    <location>
        <begin position="259"/>
        <end position="279"/>
    </location>
</feature>
<evidence type="ECO:0000256" key="1">
    <source>
        <dbReference type="ARBA" id="ARBA00001947"/>
    </source>
</evidence>
<dbReference type="Gene3D" id="1.10.1380.10">
    <property type="entry name" value="Neutral endopeptidase , domain2"/>
    <property type="match status" value="1"/>
</dbReference>
<evidence type="ECO:0000256" key="5">
    <source>
        <dbReference type="ARBA" id="ARBA00022723"/>
    </source>
</evidence>
<accession>A0A0M9A1F9</accession>
<dbReference type="InterPro" id="IPR008753">
    <property type="entry name" value="Peptidase_M13_N"/>
</dbReference>
<evidence type="ECO:0000313" key="14">
    <source>
        <dbReference type="Proteomes" id="UP000053105"/>
    </source>
</evidence>
<keyword evidence="14" id="KW-1185">Reference proteome</keyword>
<comment type="cofactor">
    <cofactor evidence="1">
        <name>Zn(2+)</name>
        <dbReference type="ChEBI" id="CHEBI:29105"/>
    </cofactor>
</comment>
<comment type="subcellular location">
    <subcellularLocation>
        <location evidence="2">Cell membrane</location>
        <topology evidence="2">Single-pass type II membrane protein</topology>
    </subcellularLocation>
</comment>
<evidence type="ECO:0000259" key="11">
    <source>
        <dbReference type="Pfam" id="PF01431"/>
    </source>
</evidence>
<protein>
    <submittedName>
        <fullName evidence="13">Neprilysin-2</fullName>
    </submittedName>
</protein>
<keyword evidence="4" id="KW-0645">Protease</keyword>
<dbReference type="Pfam" id="PF01431">
    <property type="entry name" value="Peptidase_M13"/>
    <property type="match status" value="1"/>
</dbReference>
<dbReference type="PANTHER" id="PTHR11733">
    <property type="entry name" value="ZINC METALLOPROTEASE FAMILY M13 NEPRILYSIN-RELATED"/>
    <property type="match status" value="1"/>
</dbReference>
<keyword evidence="7" id="KW-0862">Zinc</keyword>
<dbReference type="PRINTS" id="PR00786">
    <property type="entry name" value="NEPRILYSIN"/>
</dbReference>
<keyword evidence="10" id="KW-0812">Transmembrane</keyword>
<keyword evidence="5" id="KW-0479">Metal-binding</keyword>
<evidence type="ECO:0000259" key="12">
    <source>
        <dbReference type="Pfam" id="PF05649"/>
    </source>
</evidence>
<evidence type="ECO:0000256" key="4">
    <source>
        <dbReference type="ARBA" id="ARBA00022670"/>
    </source>
</evidence>
<reference evidence="13 14" key="1">
    <citation type="submission" date="2015-07" db="EMBL/GenBank/DDBJ databases">
        <title>The genome of Melipona quadrifasciata.</title>
        <authorList>
            <person name="Pan H."/>
            <person name="Kapheim K."/>
        </authorList>
    </citation>
    <scope>NUCLEOTIDE SEQUENCE [LARGE SCALE GENOMIC DNA]</scope>
    <source>
        <strain evidence="13">0111107301</strain>
        <tissue evidence="13">Whole body</tissue>
    </source>
</reference>
<organism evidence="13 14">
    <name type="scientific">Melipona quadrifasciata</name>
    <dbReference type="NCBI Taxonomy" id="166423"/>
    <lineage>
        <taxon>Eukaryota</taxon>
        <taxon>Metazoa</taxon>
        <taxon>Ecdysozoa</taxon>
        <taxon>Arthropoda</taxon>
        <taxon>Hexapoda</taxon>
        <taxon>Insecta</taxon>
        <taxon>Pterygota</taxon>
        <taxon>Neoptera</taxon>
        <taxon>Endopterygota</taxon>
        <taxon>Hymenoptera</taxon>
        <taxon>Apocrita</taxon>
        <taxon>Aculeata</taxon>
        <taxon>Apoidea</taxon>
        <taxon>Anthophila</taxon>
        <taxon>Apidae</taxon>
        <taxon>Melipona</taxon>
    </lineage>
</organism>
<proteinExistence type="inferred from homology"/>
<feature type="compositionally biased region" description="Acidic residues" evidence="9">
    <location>
        <begin position="262"/>
        <end position="271"/>
    </location>
</feature>
<dbReference type="InterPro" id="IPR018497">
    <property type="entry name" value="Peptidase_M13_C"/>
</dbReference>
<evidence type="ECO:0000256" key="9">
    <source>
        <dbReference type="SAM" id="MobiDB-lite"/>
    </source>
</evidence>
<feature type="transmembrane region" description="Helical" evidence="10">
    <location>
        <begin position="35"/>
        <end position="62"/>
    </location>
</feature>
<evidence type="ECO:0000256" key="2">
    <source>
        <dbReference type="ARBA" id="ARBA00004401"/>
    </source>
</evidence>
<dbReference type="Pfam" id="PF05649">
    <property type="entry name" value="Peptidase_M13_N"/>
    <property type="match status" value="1"/>
</dbReference>
<dbReference type="InterPro" id="IPR024079">
    <property type="entry name" value="MetalloPept_cat_dom_sf"/>
</dbReference>
<dbReference type="SUPFAM" id="SSF55486">
    <property type="entry name" value="Metalloproteases ('zincins'), catalytic domain"/>
    <property type="match status" value="1"/>
</dbReference>
<evidence type="ECO:0000256" key="6">
    <source>
        <dbReference type="ARBA" id="ARBA00022801"/>
    </source>
</evidence>
<evidence type="ECO:0000313" key="13">
    <source>
        <dbReference type="EMBL" id="KOX75390.1"/>
    </source>
</evidence>
<keyword evidence="10" id="KW-1133">Transmembrane helix</keyword>
<sequence length="806" mass="93400">MNERKDETRSIYTVASNQNLIPVKSRRAYLRRRRYVPNLTIIALFLLMALSITMALVFSILYATNRPAKLCETENCVRTAASLKESMDTSVDPCDDFYKYACGKWPDEHPIPDKSLTNSWFDERRERMYRKIRELLRDNTTRSNEPWAVSQAKILYNSCMDVHAINELGLEPLFDLLEQLSLPRVPAAFTKKTNGYIEQIVKVKKLLGRDVFFGFDIIPDPRNTSNNVMLFDTPIMSNPLPNNKELEKRLHAIRSRFRKLEDQEEDEEEESTESKSKLKGAETTYITDVIKQIVNNGTLDSCSLNDESSFPDEQDLDEIIETLYELTSTFYYLSRLESNESIWQDDPTDVDYMLVDDLQRLTDLFVTEANSTLTPKPLWRPFIELLFEDIDTLNLNEKDKILVADLEYLKETALTLALAEEEELESYIWWVVVDTVVPHSSDNLKKIWLDYTNEVTNVEIGESRSLLCTSAVNDLMGMAVSWLFVDPSFHENKGKRVLEMLDDIKQAFASIVSRTDWMDQRTKMATLEKNKNMISQIGFPDWLFDETVLNEYYEGIDLSETEYLNNMIQIVRLMSLSELECIHEINYNNLSYWATDPTDVNAFHTYQFNHITIPAGILQFPFYELGLESLNYGAIGTVLGHELTHGFDNVGRHFDSNGNVRQWWTNETVTRYTEKTDCFIRHYSTYYEADVDDYIDGERTLGENIADNGGLREAVAAYKRWKARHGQEPLLPGFTHLTHDQLVYLGFAHVWCEAYTPKSLQWILQDSHCPGHVRLLGVLKNSQEFSEAWKCPVGSNMNPSRKCRLW</sequence>
<dbReference type="GO" id="GO:0005886">
    <property type="term" value="C:plasma membrane"/>
    <property type="evidence" value="ECO:0007669"/>
    <property type="project" value="UniProtKB-SubCell"/>
</dbReference>
<dbReference type="GO" id="GO:0016485">
    <property type="term" value="P:protein processing"/>
    <property type="evidence" value="ECO:0007669"/>
    <property type="project" value="TreeGrafter"/>
</dbReference>
<gene>
    <name evidence="13" type="ORF">WN51_12840</name>
</gene>
<dbReference type="CDD" id="cd08662">
    <property type="entry name" value="M13"/>
    <property type="match status" value="1"/>
</dbReference>
<comment type="similarity">
    <text evidence="3">Belongs to the peptidase M13 family.</text>
</comment>
<dbReference type="EMBL" id="KQ435763">
    <property type="protein sequence ID" value="KOX75390.1"/>
    <property type="molecule type" value="Genomic_DNA"/>
</dbReference>
<keyword evidence="6" id="KW-0378">Hydrolase</keyword>
<dbReference type="InterPro" id="IPR000718">
    <property type="entry name" value="Peptidase_M13"/>
</dbReference>
<evidence type="ECO:0000256" key="8">
    <source>
        <dbReference type="ARBA" id="ARBA00023049"/>
    </source>
</evidence>
<dbReference type="InterPro" id="IPR042089">
    <property type="entry name" value="Peptidase_M13_dom_2"/>
</dbReference>